<keyword evidence="11" id="KW-1185">Reference proteome</keyword>
<comment type="caution">
    <text evidence="10">The sequence shown here is derived from an EMBL/GenBank/DDBJ whole genome shotgun (WGS) entry which is preliminary data.</text>
</comment>
<dbReference type="GO" id="GO:0008270">
    <property type="term" value="F:zinc ion binding"/>
    <property type="evidence" value="ECO:0007669"/>
    <property type="project" value="UniProtKB-KW"/>
</dbReference>
<dbReference type="InterPro" id="IPR013083">
    <property type="entry name" value="Znf_RING/FYVE/PHD"/>
</dbReference>
<dbReference type="SUPFAM" id="SSF57903">
    <property type="entry name" value="FYVE/PHD zinc finger"/>
    <property type="match status" value="1"/>
</dbReference>
<keyword evidence="5 6" id="KW-0040">ANK repeat</keyword>
<dbReference type="EMBL" id="JAKMXF010000133">
    <property type="protein sequence ID" value="KAI6656803.1"/>
    <property type="molecule type" value="Genomic_DNA"/>
</dbReference>
<dbReference type="Gene3D" id="1.25.40.20">
    <property type="entry name" value="Ankyrin repeat-containing domain"/>
    <property type="match status" value="1"/>
</dbReference>
<feature type="repeat" description="ANK" evidence="6">
    <location>
        <begin position="153"/>
        <end position="185"/>
    </location>
</feature>
<name>A0AAV7K6L3_9METZ</name>
<dbReference type="SMART" id="SM00064">
    <property type="entry name" value="FYVE"/>
    <property type="match status" value="1"/>
</dbReference>
<dbReference type="CDD" id="cd00065">
    <property type="entry name" value="FYVE_like_SF"/>
    <property type="match status" value="1"/>
</dbReference>
<dbReference type="AlphaFoldDB" id="A0AAV7K6L3"/>
<dbReference type="InterPro" id="IPR017455">
    <property type="entry name" value="Znf_FYVE-rel"/>
</dbReference>
<dbReference type="Pfam" id="PF12796">
    <property type="entry name" value="Ank_2"/>
    <property type="match status" value="1"/>
</dbReference>
<dbReference type="InterPro" id="IPR036770">
    <property type="entry name" value="Ankyrin_rpt-contain_sf"/>
</dbReference>
<evidence type="ECO:0000256" key="7">
    <source>
        <dbReference type="PROSITE-ProRule" id="PRU00091"/>
    </source>
</evidence>
<gene>
    <name evidence="10" type="ORF">LOD99_16106</name>
</gene>
<dbReference type="SUPFAM" id="SSF48403">
    <property type="entry name" value="Ankyrin repeat"/>
    <property type="match status" value="1"/>
</dbReference>
<keyword evidence="1" id="KW-0479">Metal-binding</keyword>
<feature type="coiled-coil region" evidence="8">
    <location>
        <begin position="347"/>
        <end position="403"/>
    </location>
</feature>
<dbReference type="Proteomes" id="UP001165289">
    <property type="component" value="Unassembled WGS sequence"/>
</dbReference>
<dbReference type="Pfam" id="PF01363">
    <property type="entry name" value="FYVE"/>
    <property type="match status" value="1"/>
</dbReference>
<evidence type="ECO:0000256" key="2">
    <source>
        <dbReference type="ARBA" id="ARBA00022737"/>
    </source>
</evidence>
<dbReference type="PANTHER" id="PTHR24126">
    <property type="entry name" value="ANKYRIN REPEAT, PH AND SEC7 DOMAIN CONTAINING PROTEIN SECG-RELATED"/>
    <property type="match status" value="1"/>
</dbReference>
<evidence type="ECO:0000256" key="3">
    <source>
        <dbReference type="ARBA" id="ARBA00022771"/>
    </source>
</evidence>
<keyword evidence="2" id="KW-0677">Repeat</keyword>
<dbReference type="InterPro" id="IPR002110">
    <property type="entry name" value="Ankyrin_rpt"/>
</dbReference>
<dbReference type="InterPro" id="IPR011011">
    <property type="entry name" value="Znf_FYVE_PHD"/>
</dbReference>
<keyword evidence="4" id="KW-0862">Zinc</keyword>
<dbReference type="PROSITE" id="PS50297">
    <property type="entry name" value="ANK_REP_REGION"/>
    <property type="match status" value="1"/>
</dbReference>
<organism evidence="10 11">
    <name type="scientific">Oopsacas minuta</name>
    <dbReference type="NCBI Taxonomy" id="111878"/>
    <lineage>
        <taxon>Eukaryota</taxon>
        <taxon>Metazoa</taxon>
        <taxon>Porifera</taxon>
        <taxon>Hexactinellida</taxon>
        <taxon>Hexasterophora</taxon>
        <taxon>Lyssacinosida</taxon>
        <taxon>Leucopsacidae</taxon>
        <taxon>Oopsacas</taxon>
    </lineage>
</organism>
<dbReference type="PROSITE" id="PS50088">
    <property type="entry name" value="ANK_REPEAT"/>
    <property type="match status" value="1"/>
</dbReference>
<dbReference type="PROSITE" id="PS50178">
    <property type="entry name" value="ZF_FYVE"/>
    <property type="match status" value="1"/>
</dbReference>
<evidence type="ECO:0000259" key="9">
    <source>
        <dbReference type="PROSITE" id="PS50178"/>
    </source>
</evidence>
<evidence type="ECO:0000256" key="1">
    <source>
        <dbReference type="ARBA" id="ARBA00022723"/>
    </source>
</evidence>
<evidence type="ECO:0000256" key="8">
    <source>
        <dbReference type="SAM" id="Coils"/>
    </source>
</evidence>
<evidence type="ECO:0000256" key="6">
    <source>
        <dbReference type="PROSITE-ProRule" id="PRU00023"/>
    </source>
</evidence>
<evidence type="ECO:0000313" key="11">
    <source>
        <dbReference type="Proteomes" id="UP001165289"/>
    </source>
</evidence>
<protein>
    <submittedName>
        <fullName evidence="10">Lateral signaling target protein 2</fullName>
    </submittedName>
</protein>
<sequence>MLHSSSQSSLTTSSETPTKISIACTLCNKSFKNCTCRNCSVCQRVFAKLAIGVRSHCRLCHGPICKSCLAAHGSLVKICLNCKEADDRHHETTRVALRDITKSKHGIDLPLQFDCPRASGFCEELMGAAKRGDHHILVTLLEKGVDPNLKDSDNNTALILAAKNGKYPCVLLLLEHKADANLANNLGWTPLHAIAWKGDSDEHLECADILIRTGKANPIANTKSNETPYQLAVRMGLKNESITRYFREKELECYRQLLENVIEGNSPGTRIDDLKRPIRFVLEQLEDLIREKQDIQMESSTRGNTPILDRSVSSLASYPGAVTSQDLETGEKLKNLKRDNQKLMYSLSQKVGEIDRIKQKLRKQEETHLLDTQRLRTAQENQVAKLRSDCETIIQQYKHLSEEKQTDFDELQTSVLKHKLVWVQDSLVSNCMNSKCLSPFDSKNRRHHCRCCGRVFCQSCSSNTAPIPCIGYHKPVRVCKICFALLEVIFIEVSATENTFTMDAISLYNNTNGRDSPSEFSRSVI</sequence>
<keyword evidence="8" id="KW-0175">Coiled coil</keyword>
<evidence type="ECO:0000313" key="10">
    <source>
        <dbReference type="EMBL" id="KAI6656803.1"/>
    </source>
</evidence>
<accession>A0AAV7K6L3</accession>
<evidence type="ECO:0000256" key="5">
    <source>
        <dbReference type="ARBA" id="ARBA00023043"/>
    </source>
</evidence>
<keyword evidence="3 7" id="KW-0863">Zinc-finger</keyword>
<dbReference type="InterPro" id="IPR000306">
    <property type="entry name" value="Znf_FYVE"/>
</dbReference>
<dbReference type="SMART" id="SM00248">
    <property type="entry name" value="ANK"/>
    <property type="match status" value="4"/>
</dbReference>
<feature type="domain" description="FYVE-type" evidence="9">
    <location>
        <begin position="436"/>
        <end position="487"/>
    </location>
</feature>
<evidence type="ECO:0000256" key="4">
    <source>
        <dbReference type="ARBA" id="ARBA00022833"/>
    </source>
</evidence>
<reference evidence="10 11" key="1">
    <citation type="journal article" date="2023" name="BMC Biol.">
        <title>The compact genome of the sponge Oopsacas minuta (Hexactinellida) is lacking key metazoan core genes.</title>
        <authorList>
            <person name="Santini S."/>
            <person name="Schenkelaars Q."/>
            <person name="Jourda C."/>
            <person name="Duchesne M."/>
            <person name="Belahbib H."/>
            <person name="Rocher C."/>
            <person name="Selva M."/>
            <person name="Riesgo A."/>
            <person name="Vervoort M."/>
            <person name="Leys S.P."/>
            <person name="Kodjabachian L."/>
            <person name="Le Bivic A."/>
            <person name="Borchiellini C."/>
            <person name="Claverie J.M."/>
            <person name="Renard E."/>
        </authorList>
    </citation>
    <scope>NUCLEOTIDE SEQUENCE [LARGE SCALE GENOMIC DNA]</scope>
    <source>
        <strain evidence="10">SPO-2</strain>
    </source>
</reference>
<proteinExistence type="predicted"/>
<dbReference type="Gene3D" id="3.30.40.10">
    <property type="entry name" value="Zinc/RING finger domain, C3HC4 (zinc finger)"/>
    <property type="match status" value="1"/>
</dbReference>